<accession>A0A1J5P1A6</accession>
<protein>
    <submittedName>
        <fullName evidence="2">Uncharacterized protein</fullName>
    </submittedName>
</protein>
<comment type="caution">
    <text evidence="2">The sequence shown here is derived from an EMBL/GenBank/DDBJ whole genome shotgun (WGS) entry which is preliminary data.</text>
</comment>
<organism evidence="2">
    <name type="scientific">mine drainage metagenome</name>
    <dbReference type="NCBI Taxonomy" id="410659"/>
    <lineage>
        <taxon>unclassified sequences</taxon>
        <taxon>metagenomes</taxon>
        <taxon>ecological metagenomes</taxon>
    </lineage>
</organism>
<sequence length="31" mass="3228">MMADIVTVPTRVKANSVNSAPVSPPMKPMGT</sequence>
<reference evidence="2" key="1">
    <citation type="submission" date="2016-10" db="EMBL/GenBank/DDBJ databases">
        <title>Sequence of Gallionella enrichment culture.</title>
        <authorList>
            <person name="Poehlein A."/>
            <person name="Muehling M."/>
            <person name="Daniel R."/>
        </authorList>
    </citation>
    <scope>NUCLEOTIDE SEQUENCE</scope>
</reference>
<evidence type="ECO:0000256" key="1">
    <source>
        <dbReference type="SAM" id="MobiDB-lite"/>
    </source>
</evidence>
<dbReference type="AlphaFoldDB" id="A0A1J5P1A6"/>
<proteinExistence type="predicted"/>
<feature type="compositionally biased region" description="Pro residues" evidence="1">
    <location>
        <begin position="22"/>
        <end position="31"/>
    </location>
</feature>
<feature type="region of interest" description="Disordered" evidence="1">
    <location>
        <begin position="1"/>
        <end position="31"/>
    </location>
</feature>
<dbReference type="EMBL" id="MLJW01008187">
    <property type="protein sequence ID" value="OIQ64360.1"/>
    <property type="molecule type" value="Genomic_DNA"/>
</dbReference>
<gene>
    <name evidence="2" type="ORF">GALL_540890</name>
</gene>
<name>A0A1J5P1A6_9ZZZZ</name>
<evidence type="ECO:0000313" key="2">
    <source>
        <dbReference type="EMBL" id="OIQ64360.1"/>
    </source>
</evidence>